<sequence length="163" mass="18690">MSGGKNEKWALMSFFKRRMFNVVKTREDTFIPRSLVSIFQLSELILNFKPQPPLPELKLLRAVSQLLLPLWADSKAETEMSTGITLLLIRRLSLFCSAYFVPLLFSLLKNRVPSHLGWLEDIFPSEIRSLIWPEEKSTEYLSVVCRGTSRSVSLRTPSIVSTN</sequence>
<name>A0A9I9ELE7_CUCME</name>
<evidence type="ECO:0000313" key="1">
    <source>
        <dbReference type="EnsemblPlants" id="MELO3C035367.2.1"/>
    </source>
</evidence>
<accession>A0A9I9ELE7</accession>
<dbReference type="EnsemblPlants" id="MELO3C035367.2.1">
    <property type="protein sequence ID" value="MELO3C035367.2.1"/>
    <property type="gene ID" value="MELO3C035367.2"/>
</dbReference>
<reference evidence="1" key="1">
    <citation type="submission" date="2023-03" db="UniProtKB">
        <authorList>
            <consortium name="EnsemblPlants"/>
        </authorList>
    </citation>
    <scope>IDENTIFICATION</scope>
</reference>
<proteinExistence type="predicted"/>
<dbReference type="Gramene" id="MELO3C035367.2.1">
    <property type="protein sequence ID" value="MELO3C035367.2.1"/>
    <property type="gene ID" value="MELO3C035367.2"/>
</dbReference>
<dbReference type="AlphaFoldDB" id="A0A9I9ELE7"/>
<organism evidence="1">
    <name type="scientific">Cucumis melo</name>
    <name type="common">Muskmelon</name>
    <dbReference type="NCBI Taxonomy" id="3656"/>
    <lineage>
        <taxon>Eukaryota</taxon>
        <taxon>Viridiplantae</taxon>
        <taxon>Streptophyta</taxon>
        <taxon>Embryophyta</taxon>
        <taxon>Tracheophyta</taxon>
        <taxon>Spermatophyta</taxon>
        <taxon>Magnoliopsida</taxon>
        <taxon>eudicotyledons</taxon>
        <taxon>Gunneridae</taxon>
        <taxon>Pentapetalae</taxon>
        <taxon>rosids</taxon>
        <taxon>fabids</taxon>
        <taxon>Cucurbitales</taxon>
        <taxon>Cucurbitaceae</taxon>
        <taxon>Benincaseae</taxon>
        <taxon>Cucumis</taxon>
    </lineage>
</organism>
<protein>
    <submittedName>
        <fullName evidence="1">Uncharacterized protein</fullName>
    </submittedName>
</protein>